<evidence type="ECO:0000313" key="3">
    <source>
        <dbReference type="Proteomes" id="UP000637239"/>
    </source>
</evidence>
<dbReference type="RefSeq" id="XP_043132564.1">
    <property type="nucleotide sequence ID" value="XM_043276014.1"/>
</dbReference>
<dbReference type="GO" id="GO:0005576">
    <property type="term" value="C:extracellular region"/>
    <property type="evidence" value="ECO:0007669"/>
    <property type="project" value="TreeGrafter"/>
</dbReference>
<keyword evidence="1" id="KW-0732">Signal</keyword>
<reference evidence="2" key="1">
    <citation type="submission" date="2021-01" db="EMBL/GenBank/DDBJ databases">
        <authorList>
            <consortium name="Aspergillus chevalieri M1 genome sequencing consortium"/>
            <person name="Kazuki M."/>
            <person name="Futagami T."/>
        </authorList>
    </citation>
    <scope>NUCLEOTIDE SEQUENCE</scope>
    <source>
        <strain evidence="2">M1</strain>
    </source>
</reference>
<feature type="chain" id="PRO_5030581651" evidence="1">
    <location>
        <begin position="19"/>
        <end position="171"/>
    </location>
</feature>
<dbReference type="KEGG" id="ache:ACHE_11444S"/>
<gene>
    <name evidence="2" type="ORF">ACHE_11444S</name>
</gene>
<protein>
    <submittedName>
        <fullName evidence="2">Uncharacterized protein</fullName>
    </submittedName>
</protein>
<dbReference type="InterPro" id="IPR021054">
    <property type="entry name" value="Cell_wall_mannoprotein_1"/>
</dbReference>
<accession>A0A7R7VFW6</accession>
<proteinExistence type="predicted"/>
<sequence>MLVKQVLVSALLAPAALAATNADTVFSNFENLQKRVSSARDCFQSFNGGVVQILTCGYDMVSLLTSSTNSNKELADLDSLPADKVQAFLDHYHDMHVLVGDALNTVSSKADSIDEAGLTMIAEVLLRTFAGQSVHFETMSKQKLPAANHSELDGPIKTLGDQFDKAIAKFS</sequence>
<evidence type="ECO:0000313" key="2">
    <source>
        <dbReference type="EMBL" id="BCR84042.1"/>
    </source>
</evidence>
<reference evidence="2" key="2">
    <citation type="submission" date="2021-02" db="EMBL/GenBank/DDBJ databases">
        <title>Aspergillus chevalieri M1 genome sequence.</title>
        <authorList>
            <person name="Kadooka C."/>
            <person name="Mori K."/>
            <person name="Futagami T."/>
        </authorList>
    </citation>
    <scope>NUCLEOTIDE SEQUENCE</scope>
    <source>
        <strain evidence="2">M1</strain>
    </source>
</reference>
<dbReference type="AlphaFoldDB" id="A0A7R7VFW6"/>
<dbReference type="Proteomes" id="UP000637239">
    <property type="component" value="Chromosome 1"/>
</dbReference>
<evidence type="ECO:0000256" key="1">
    <source>
        <dbReference type="SAM" id="SignalP"/>
    </source>
</evidence>
<dbReference type="EMBL" id="AP024416">
    <property type="protein sequence ID" value="BCR84042.1"/>
    <property type="molecule type" value="Genomic_DNA"/>
</dbReference>
<dbReference type="PANTHER" id="PTHR38123">
    <property type="entry name" value="CELL WALL SERINE-THREONINE-RICH GALACTOMANNOPROTEIN MP1 (AFU_ORTHOLOGUE AFUA_4G03240)"/>
    <property type="match status" value="1"/>
</dbReference>
<organism evidence="2 3">
    <name type="scientific">Aspergillus chevalieri</name>
    <name type="common">Eurotium chevalieri</name>
    <dbReference type="NCBI Taxonomy" id="182096"/>
    <lineage>
        <taxon>Eukaryota</taxon>
        <taxon>Fungi</taxon>
        <taxon>Dikarya</taxon>
        <taxon>Ascomycota</taxon>
        <taxon>Pezizomycotina</taxon>
        <taxon>Eurotiomycetes</taxon>
        <taxon>Eurotiomycetidae</taxon>
        <taxon>Eurotiales</taxon>
        <taxon>Aspergillaceae</taxon>
        <taxon>Aspergillus</taxon>
        <taxon>Aspergillus subgen. Aspergillus</taxon>
    </lineage>
</organism>
<dbReference type="PANTHER" id="PTHR38123:SF3">
    <property type="entry name" value="ANTIGENIC CELL WALL GALACTOMANNOPROTEIN"/>
    <property type="match status" value="1"/>
</dbReference>
<dbReference type="GeneID" id="66978401"/>
<keyword evidence="3" id="KW-1185">Reference proteome</keyword>
<name>A0A7R7VFW6_ASPCH</name>
<dbReference type="Pfam" id="PF12296">
    <property type="entry name" value="HsbA"/>
    <property type="match status" value="1"/>
</dbReference>
<feature type="signal peptide" evidence="1">
    <location>
        <begin position="1"/>
        <end position="18"/>
    </location>
</feature>